<comment type="similarity">
    <text evidence="1">Belongs to the ABC transporter superfamily.</text>
</comment>
<dbReference type="Pfam" id="PF00005">
    <property type="entry name" value="ABC_tran"/>
    <property type="match status" value="1"/>
</dbReference>
<comment type="caution">
    <text evidence="7">The sequence shown here is derived from an EMBL/GenBank/DDBJ whole genome shotgun (WGS) entry which is preliminary data.</text>
</comment>
<evidence type="ECO:0000256" key="5">
    <source>
        <dbReference type="SAM" id="MobiDB-lite"/>
    </source>
</evidence>
<feature type="region of interest" description="Disordered" evidence="5">
    <location>
        <begin position="16"/>
        <end position="52"/>
    </location>
</feature>
<dbReference type="GO" id="GO:0016887">
    <property type="term" value="F:ATP hydrolysis activity"/>
    <property type="evidence" value="ECO:0007669"/>
    <property type="project" value="InterPro"/>
</dbReference>
<dbReference type="Proteomes" id="UP000320461">
    <property type="component" value="Unassembled WGS sequence"/>
</dbReference>
<accession>A0A4Y3KNG0</accession>
<keyword evidence="2" id="KW-0813">Transport</keyword>
<evidence type="ECO:0000256" key="3">
    <source>
        <dbReference type="ARBA" id="ARBA00022741"/>
    </source>
</evidence>
<dbReference type="GO" id="GO:0005524">
    <property type="term" value="F:ATP binding"/>
    <property type="evidence" value="ECO:0007669"/>
    <property type="project" value="UniProtKB-KW"/>
</dbReference>
<name>A0A4Y3KNG0_9CELL</name>
<feature type="compositionally biased region" description="Pro residues" evidence="5">
    <location>
        <begin position="39"/>
        <end position="52"/>
    </location>
</feature>
<dbReference type="PANTHER" id="PTHR43335">
    <property type="entry name" value="ABC TRANSPORTER, ATP-BINDING PROTEIN"/>
    <property type="match status" value="1"/>
</dbReference>
<dbReference type="Gene3D" id="3.40.50.300">
    <property type="entry name" value="P-loop containing nucleotide triphosphate hydrolases"/>
    <property type="match status" value="1"/>
</dbReference>
<evidence type="ECO:0000256" key="4">
    <source>
        <dbReference type="ARBA" id="ARBA00022840"/>
    </source>
</evidence>
<gene>
    <name evidence="7" type="ORF">CGE01nite_31900</name>
</gene>
<evidence type="ECO:0000313" key="7">
    <source>
        <dbReference type="EMBL" id="GEA85939.1"/>
    </source>
</evidence>
<dbReference type="PANTHER" id="PTHR43335:SF3">
    <property type="entry name" value="ABC TRANSPORTER"/>
    <property type="match status" value="1"/>
</dbReference>
<keyword evidence="3" id="KW-0547">Nucleotide-binding</keyword>
<dbReference type="EMBL" id="BJLQ01000062">
    <property type="protein sequence ID" value="GEA85939.1"/>
    <property type="molecule type" value="Genomic_DNA"/>
</dbReference>
<dbReference type="SUPFAM" id="SSF52540">
    <property type="entry name" value="P-loop containing nucleoside triphosphate hydrolases"/>
    <property type="match status" value="1"/>
</dbReference>
<proteinExistence type="inferred from homology"/>
<dbReference type="SMART" id="SM00382">
    <property type="entry name" value="AAA"/>
    <property type="match status" value="1"/>
</dbReference>
<reference evidence="7 8" key="1">
    <citation type="submission" date="2019-06" db="EMBL/GenBank/DDBJ databases">
        <title>Whole genome shotgun sequence of Cellulomonas gelida NBRC 3748.</title>
        <authorList>
            <person name="Hosoyama A."/>
            <person name="Uohara A."/>
            <person name="Ohji S."/>
            <person name="Ichikawa N."/>
        </authorList>
    </citation>
    <scope>NUCLEOTIDE SEQUENCE [LARGE SCALE GENOMIC DNA]</scope>
    <source>
        <strain evidence="7 8">NBRC 3748</strain>
    </source>
</reference>
<dbReference type="InterPro" id="IPR003439">
    <property type="entry name" value="ABC_transporter-like_ATP-bd"/>
</dbReference>
<dbReference type="AlphaFoldDB" id="A0A4Y3KNG0"/>
<keyword evidence="4 7" id="KW-0067">ATP-binding</keyword>
<feature type="compositionally biased region" description="Polar residues" evidence="5">
    <location>
        <begin position="18"/>
        <end position="37"/>
    </location>
</feature>
<keyword evidence="8" id="KW-1185">Reference proteome</keyword>
<evidence type="ECO:0000256" key="2">
    <source>
        <dbReference type="ARBA" id="ARBA00022448"/>
    </source>
</evidence>
<dbReference type="CDD" id="cd03230">
    <property type="entry name" value="ABC_DR_subfamily_A"/>
    <property type="match status" value="1"/>
</dbReference>
<evidence type="ECO:0000259" key="6">
    <source>
        <dbReference type="PROSITE" id="PS50893"/>
    </source>
</evidence>
<feature type="domain" description="ABC transporter" evidence="6">
    <location>
        <begin position="54"/>
        <end position="284"/>
    </location>
</feature>
<dbReference type="InterPro" id="IPR027417">
    <property type="entry name" value="P-loop_NTPase"/>
</dbReference>
<protein>
    <submittedName>
        <fullName evidence="7">Multidrug ABC transporter ATP-binding protein</fullName>
    </submittedName>
</protein>
<evidence type="ECO:0000313" key="8">
    <source>
        <dbReference type="Proteomes" id="UP000320461"/>
    </source>
</evidence>
<sequence>MRVWVLLGWQALARMSTRGPTPQAARTSSVVAMTETTPAPAPPPASSPPPPPGIVVRDLRRSFGSVQALDGATLSARAGAVTALVGPNGSGKTTLLLVLAGLLVPDSGEVRVGGFDPVTQGPSARARTGWMPDAFGTWDSLTAREVLQTFAAAYRIDAARARSRVTELLATVHLTEYADRPASVLSRGQKQRLGLARALVHDPQVLLLDEPASGLDPRSRVDLRILLRRLADEGRTVLVSSHILSELEEMADDVVFVSRGRTAGTSEIGGAALAATDRSTWHVRAMSYAALTSWLTSVGATWQADDEQDLHAPPREQPGGVLLTIDGDEGAARLVREAVAAGVPLVSLAPASGALERAYLALEEERR</sequence>
<dbReference type="InterPro" id="IPR003593">
    <property type="entry name" value="AAA+_ATPase"/>
</dbReference>
<organism evidence="7 8">
    <name type="scientific">Cellulomonas gelida</name>
    <dbReference type="NCBI Taxonomy" id="1712"/>
    <lineage>
        <taxon>Bacteria</taxon>
        <taxon>Bacillati</taxon>
        <taxon>Actinomycetota</taxon>
        <taxon>Actinomycetes</taxon>
        <taxon>Micrococcales</taxon>
        <taxon>Cellulomonadaceae</taxon>
        <taxon>Cellulomonas</taxon>
    </lineage>
</organism>
<evidence type="ECO:0000256" key="1">
    <source>
        <dbReference type="ARBA" id="ARBA00005417"/>
    </source>
</evidence>
<dbReference type="PROSITE" id="PS50893">
    <property type="entry name" value="ABC_TRANSPORTER_2"/>
    <property type="match status" value="1"/>
</dbReference>